<keyword evidence="5" id="KW-0175">Coiled coil</keyword>
<dbReference type="EMBL" id="JAWWNJ010000077">
    <property type="protein sequence ID" value="KAK7005727.1"/>
    <property type="molecule type" value="Genomic_DNA"/>
</dbReference>
<organism evidence="8 9">
    <name type="scientific">Favolaschia claudopus</name>
    <dbReference type="NCBI Taxonomy" id="2862362"/>
    <lineage>
        <taxon>Eukaryota</taxon>
        <taxon>Fungi</taxon>
        <taxon>Dikarya</taxon>
        <taxon>Basidiomycota</taxon>
        <taxon>Agaricomycotina</taxon>
        <taxon>Agaricomycetes</taxon>
        <taxon>Agaricomycetidae</taxon>
        <taxon>Agaricales</taxon>
        <taxon>Marasmiineae</taxon>
        <taxon>Mycenaceae</taxon>
        <taxon>Favolaschia</taxon>
    </lineage>
</organism>
<evidence type="ECO:0000256" key="5">
    <source>
        <dbReference type="SAM" id="Coils"/>
    </source>
</evidence>
<name>A0AAW0A9E5_9AGAR</name>
<feature type="compositionally biased region" description="Low complexity" evidence="6">
    <location>
        <begin position="107"/>
        <end position="123"/>
    </location>
</feature>
<evidence type="ECO:0000256" key="6">
    <source>
        <dbReference type="SAM" id="MobiDB-lite"/>
    </source>
</evidence>
<dbReference type="Proteomes" id="UP001362999">
    <property type="component" value="Unassembled WGS sequence"/>
</dbReference>
<feature type="compositionally biased region" description="Acidic residues" evidence="6">
    <location>
        <begin position="281"/>
        <end position="291"/>
    </location>
</feature>
<feature type="compositionally biased region" description="Basic and acidic residues" evidence="6">
    <location>
        <begin position="219"/>
        <end position="228"/>
    </location>
</feature>
<proteinExistence type="predicted"/>
<feature type="region of interest" description="Disordered" evidence="6">
    <location>
        <begin position="252"/>
        <end position="291"/>
    </location>
</feature>
<keyword evidence="2 4" id="KW-0863">Zinc-finger</keyword>
<keyword evidence="3" id="KW-0862">Zinc</keyword>
<feature type="compositionally biased region" description="Polar residues" evidence="6">
    <location>
        <begin position="252"/>
        <end position="265"/>
    </location>
</feature>
<sequence length="349" mass="37857">MANRVHSASPVVNNEVKCYRHPEIALPRRISKTEKNPGRAFYSCEVKIKDNKGNDGATCNFFKWEDELPIATPPSSQTAASPFNPQTPSKRPASNSEQDSGRPPKRQNTSTPTSSPQRTPASQARLQAILSAQEQSSPALEAGTSPRFTPAVQNNIPTPSSSPSTSQSSTSAAFDPGRRPTSPSARYQPTTPPPTAERTGRLWPPQTPPSVRLSAAQSEHLDGSRENRNININGMPDNIFCVAEAVRLDEQSNLPTGRPTGSASSEPRGPVASHSLGSADGEAEEPDAADELLDYSQRLAAHIKHLKRRLESADKQNNAKACKIEVMQAEIDRLKLRNDELERCLADLS</sequence>
<keyword evidence="1" id="KW-0479">Metal-binding</keyword>
<keyword evidence="9" id="KW-1185">Reference proteome</keyword>
<evidence type="ECO:0000256" key="3">
    <source>
        <dbReference type="ARBA" id="ARBA00022833"/>
    </source>
</evidence>
<feature type="region of interest" description="Disordered" evidence="6">
    <location>
        <begin position="70"/>
        <end position="233"/>
    </location>
</feature>
<comment type="caution">
    <text evidence="8">The sequence shown here is derived from an EMBL/GenBank/DDBJ whole genome shotgun (WGS) entry which is preliminary data.</text>
</comment>
<evidence type="ECO:0000256" key="4">
    <source>
        <dbReference type="PROSITE-ProRule" id="PRU01343"/>
    </source>
</evidence>
<protein>
    <recommendedName>
        <fullName evidence="7">GRF-type domain-containing protein</fullName>
    </recommendedName>
</protein>
<feature type="domain" description="GRF-type" evidence="7">
    <location>
        <begin position="18"/>
        <end position="68"/>
    </location>
</feature>
<dbReference type="AlphaFoldDB" id="A0AAW0A9E5"/>
<evidence type="ECO:0000259" key="7">
    <source>
        <dbReference type="PROSITE" id="PS51999"/>
    </source>
</evidence>
<evidence type="ECO:0000256" key="1">
    <source>
        <dbReference type="ARBA" id="ARBA00022723"/>
    </source>
</evidence>
<dbReference type="Pfam" id="PF06839">
    <property type="entry name" value="Zn_ribbon_GRF"/>
    <property type="match status" value="1"/>
</dbReference>
<evidence type="ECO:0000313" key="8">
    <source>
        <dbReference type="EMBL" id="KAK7005727.1"/>
    </source>
</evidence>
<dbReference type="GO" id="GO:0008270">
    <property type="term" value="F:zinc ion binding"/>
    <property type="evidence" value="ECO:0007669"/>
    <property type="project" value="UniProtKB-KW"/>
</dbReference>
<dbReference type="PANTHER" id="PTHR33680">
    <property type="entry name" value="OS07G0190500 PROTEIN"/>
    <property type="match status" value="1"/>
</dbReference>
<gene>
    <name evidence="8" type="ORF">R3P38DRAFT_3039256</name>
</gene>
<dbReference type="PANTHER" id="PTHR33680:SF1">
    <property type="entry name" value="OS05G0489500 PROTEIN"/>
    <property type="match status" value="1"/>
</dbReference>
<dbReference type="InterPro" id="IPR010666">
    <property type="entry name" value="Znf_GRF"/>
</dbReference>
<feature type="coiled-coil region" evidence="5">
    <location>
        <begin position="296"/>
        <end position="344"/>
    </location>
</feature>
<accession>A0AAW0A9E5</accession>
<feature type="compositionally biased region" description="Low complexity" evidence="6">
    <location>
        <begin position="157"/>
        <end position="171"/>
    </location>
</feature>
<evidence type="ECO:0000256" key="2">
    <source>
        <dbReference type="ARBA" id="ARBA00022771"/>
    </source>
</evidence>
<reference evidence="8 9" key="1">
    <citation type="journal article" date="2024" name="J Genomics">
        <title>Draft genome sequencing and assembly of Favolaschia claudopus CIRM-BRFM 2984 isolated from oak limbs.</title>
        <authorList>
            <person name="Navarro D."/>
            <person name="Drula E."/>
            <person name="Chaduli D."/>
            <person name="Cazenave R."/>
            <person name="Ahrendt S."/>
            <person name="Wang J."/>
            <person name="Lipzen A."/>
            <person name="Daum C."/>
            <person name="Barry K."/>
            <person name="Grigoriev I.V."/>
            <person name="Favel A."/>
            <person name="Rosso M.N."/>
            <person name="Martin F."/>
        </authorList>
    </citation>
    <scope>NUCLEOTIDE SEQUENCE [LARGE SCALE GENOMIC DNA]</scope>
    <source>
        <strain evidence="8 9">CIRM-BRFM 2984</strain>
    </source>
</reference>
<feature type="compositionally biased region" description="Polar residues" evidence="6">
    <location>
        <begin position="73"/>
        <end position="98"/>
    </location>
</feature>
<dbReference type="PROSITE" id="PS51999">
    <property type="entry name" value="ZF_GRF"/>
    <property type="match status" value="1"/>
</dbReference>
<evidence type="ECO:0000313" key="9">
    <source>
        <dbReference type="Proteomes" id="UP001362999"/>
    </source>
</evidence>